<keyword evidence="3" id="KW-1185">Reference proteome</keyword>
<protein>
    <submittedName>
        <fullName evidence="4">Uncharacterized protein</fullName>
    </submittedName>
</protein>
<organism evidence="3 4">
    <name type="scientific">Acrobeloides nanus</name>
    <dbReference type="NCBI Taxonomy" id="290746"/>
    <lineage>
        <taxon>Eukaryota</taxon>
        <taxon>Metazoa</taxon>
        <taxon>Ecdysozoa</taxon>
        <taxon>Nematoda</taxon>
        <taxon>Chromadorea</taxon>
        <taxon>Rhabditida</taxon>
        <taxon>Tylenchina</taxon>
        <taxon>Cephalobomorpha</taxon>
        <taxon>Cephaloboidea</taxon>
        <taxon>Cephalobidae</taxon>
        <taxon>Acrobeloides</taxon>
    </lineage>
</organism>
<dbReference type="WBParaSite" id="ACRNAN_Path_1484.g5806.t1">
    <property type="protein sequence ID" value="ACRNAN_Path_1484.g5806.t1"/>
    <property type="gene ID" value="ACRNAN_Path_1484.g5806"/>
</dbReference>
<dbReference type="Proteomes" id="UP000887540">
    <property type="component" value="Unplaced"/>
</dbReference>
<reference evidence="4" key="1">
    <citation type="submission" date="2022-11" db="UniProtKB">
        <authorList>
            <consortium name="WormBaseParasite"/>
        </authorList>
    </citation>
    <scope>IDENTIFICATION</scope>
</reference>
<feature type="chain" id="PRO_5037272147" evidence="2">
    <location>
        <begin position="20"/>
        <end position="102"/>
    </location>
</feature>
<dbReference type="AlphaFoldDB" id="A0A914C160"/>
<name>A0A914C160_9BILA</name>
<keyword evidence="2" id="KW-0732">Signal</keyword>
<sequence>MRTLLVFGFVVAFAVLVASNENDQVHEKEDGIVGQRVKRQKSKREAEPFAEENREKRQSGKKSKREAEPFAEEQREKRQKSKREAEPFAEENREKRQSGKKS</sequence>
<evidence type="ECO:0000256" key="2">
    <source>
        <dbReference type="SAM" id="SignalP"/>
    </source>
</evidence>
<feature type="signal peptide" evidence="2">
    <location>
        <begin position="1"/>
        <end position="19"/>
    </location>
</feature>
<evidence type="ECO:0000313" key="4">
    <source>
        <dbReference type="WBParaSite" id="ACRNAN_Path_1484.g5806.t1"/>
    </source>
</evidence>
<feature type="region of interest" description="Disordered" evidence="1">
    <location>
        <begin position="20"/>
        <end position="102"/>
    </location>
</feature>
<evidence type="ECO:0000313" key="3">
    <source>
        <dbReference type="Proteomes" id="UP000887540"/>
    </source>
</evidence>
<accession>A0A914C160</accession>
<feature type="compositionally biased region" description="Basic and acidic residues" evidence="1">
    <location>
        <begin position="65"/>
        <end position="102"/>
    </location>
</feature>
<feature type="compositionally biased region" description="Basic and acidic residues" evidence="1">
    <location>
        <begin position="43"/>
        <end position="58"/>
    </location>
</feature>
<proteinExistence type="predicted"/>
<evidence type="ECO:0000256" key="1">
    <source>
        <dbReference type="SAM" id="MobiDB-lite"/>
    </source>
</evidence>